<dbReference type="GO" id="GO:0016020">
    <property type="term" value="C:membrane"/>
    <property type="evidence" value="ECO:0007669"/>
    <property type="project" value="UniProtKB-SubCell"/>
</dbReference>
<dbReference type="Pfam" id="PF06963">
    <property type="entry name" value="FPN1"/>
    <property type="match status" value="1"/>
</dbReference>
<keyword evidence="6 7" id="KW-0472">Membrane</keyword>
<proteinExistence type="inferred from homology"/>
<dbReference type="EMBL" id="HBHQ01008578">
    <property type="protein sequence ID" value="CAD9813920.1"/>
    <property type="molecule type" value="Transcribed_RNA"/>
</dbReference>
<comment type="similarity">
    <text evidence="2 7">Belongs to the ferroportin (FP) (TC 2.A.100) family. SLC40A subfamily.</text>
</comment>
<feature type="transmembrane region" description="Helical" evidence="7">
    <location>
        <begin position="20"/>
        <end position="44"/>
    </location>
</feature>
<feature type="transmembrane region" description="Helical" evidence="7">
    <location>
        <begin position="129"/>
        <end position="146"/>
    </location>
</feature>
<comment type="caution">
    <text evidence="7">Lacks conserved residue(s) required for the propagation of feature annotation.</text>
</comment>
<reference evidence="8" key="1">
    <citation type="submission" date="2021-01" db="EMBL/GenBank/DDBJ databases">
        <authorList>
            <person name="Corre E."/>
            <person name="Pelletier E."/>
            <person name="Niang G."/>
            <person name="Scheremetjew M."/>
            <person name="Finn R."/>
            <person name="Kale V."/>
            <person name="Holt S."/>
            <person name="Cochrane G."/>
            <person name="Meng A."/>
            <person name="Brown T."/>
            <person name="Cohen L."/>
        </authorList>
    </citation>
    <scope>NUCLEOTIDE SEQUENCE</scope>
    <source>
        <strain evidence="8">CCMP2084</strain>
    </source>
</reference>
<keyword evidence="5 7" id="KW-1133">Transmembrane helix</keyword>
<evidence type="ECO:0000256" key="7">
    <source>
        <dbReference type="RuleBase" id="RU365065"/>
    </source>
</evidence>
<evidence type="ECO:0000256" key="2">
    <source>
        <dbReference type="ARBA" id="ARBA00006279"/>
    </source>
</evidence>
<comment type="subcellular location">
    <subcellularLocation>
        <location evidence="1 7">Membrane</location>
        <topology evidence="1 7">Multi-pass membrane protein</topology>
    </subcellularLocation>
</comment>
<dbReference type="PANTHER" id="PTHR11660">
    <property type="entry name" value="SOLUTE CARRIER FAMILY 40 MEMBER"/>
    <property type="match status" value="1"/>
</dbReference>
<organism evidence="8">
    <name type="scientific">Attheya septentrionalis</name>
    <dbReference type="NCBI Taxonomy" id="420275"/>
    <lineage>
        <taxon>Eukaryota</taxon>
        <taxon>Sar</taxon>
        <taxon>Stramenopiles</taxon>
        <taxon>Ochrophyta</taxon>
        <taxon>Bacillariophyta</taxon>
        <taxon>Coscinodiscophyceae</taxon>
        <taxon>Chaetocerotophycidae</taxon>
        <taxon>Chaetocerotales</taxon>
        <taxon>Attheyaceae</taxon>
        <taxon>Attheya</taxon>
    </lineage>
</organism>
<gene>
    <name evidence="8" type="ORF">ASEP1449_LOCUS5745</name>
</gene>
<evidence type="ECO:0000256" key="3">
    <source>
        <dbReference type="ARBA" id="ARBA00022448"/>
    </source>
</evidence>
<dbReference type="SUPFAM" id="SSF103473">
    <property type="entry name" value="MFS general substrate transporter"/>
    <property type="match status" value="1"/>
</dbReference>
<protein>
    <recommendedName>
        <fullName evidence="7">Solute carrier family 40 member</fullName>
    </recommendedName>
</protein>
<sequence>MTGLFLKVTTTADTEKDLAFAAVFLGVVNTASVVVESFFSARIYSLIPTLAMQKSTNDTKEDAKSSDSNISKNCYQCSLLKEIKTYMHQPISGGALALALLYLNALCPGGLMTAYLVWRGLRLDAIGTWQGIASVVGLLGTVTYGISSSRLSLKCTAMWSISFMLICLTICYGALCLSHGTNSMRSLIILLAGICASRISLWTFDMSISQLMQDLVPEQVRGSVGGTQQGMEALFSMMQYTLGLIFSNPTQFYILAGFGVASVVVAFFLVLFSVFLNTKILV</sequence>
<dbReference type="PANTHER" id="PTHR11660:SF57">
    <property type="entry name" value="SOLUTE CARRIER FAMILY 40 MEMBER"/>
    <property type="match status" value="1"/>
</dbReference>
<keyword evidence="4 7" id="KW-0812">Transmembrane</keyword>
<feature type="transmembrane region" description="Helical" evidence="7">
    <location>
        <begin position="158"/>
        <end position="180"/>
    </location>
</feature>
<dbReference type="GO" id="GO:0005381">
    <property type="term" value="F:iron ion transmembrane transporter activity"/>
    <property type="evidence" value="ECO:0007669"/>
    <property type="project" value="UniProtKB-UniRule"/>
</dbReference>
<evidence type="ECO:0000256" key="6">
    <source>
        <dbReference type="ARBA" id="ARBA00023136"/>
    </source>
</evidence>
<accession>A0A7S2UCK4</accession>
<feature type="transmembrane region" description="Helical" evidence="7">
    <location>
        <begin position="94"/>
        <end position="117"/>
    </location>
</feature>
<evidence type="ECO:0000256" key="5">
    <source>
        <dbReference type="ARBA" id="ARBA00022989"/>
    </source>
</evidence>
<evidence type="ECO:0000256" key="1">
    <source>
        <dbReference type="ARBA" id="ARBA00004141"/>
    </source>
</evidence>
<comment type="function">
    <text evidence="7">May be involved in iron transport and iron homeostasis.</text>
</comment>
<dbReference type="InterPro" id="IPR009716">
    <property type="entry name" value="Ferroportin-1"/>
</dbReference>
<dbReference type="InterPro" id="IPR036259">
    <property type="entry name" value="MFS_trans_sf"/>
</dbReference>
<dbReference type="Gene3D" id="1.20.1250.20">
    <property type="entry name" value="MFS general substrate transporter like domains"/>
    <property type="match status" value="1"/>
</dbReference>
<feature type="transmembrane region" description="Helical" evidence="7">
    <location>
        <begin position="186"/>
        <end position="204"/>
    </location>
</feature>
<keyword evidence="3 7" id="KW-0813">Transport</keyword>
<name>A0A7S2UCK4_9STRA</name>
<dbReference type="AlphaFoldDB" id="A0A7S2UCK4"/>
<feature type="transmembrane region" description="Helical" evidence="7">
    <location>
        <begin position="252"/>
        <end position="276"/>
    </location>
</feature>
<keyword evidence="7" id="KW-0406">Ion transport</keyword>
<evidence type="ECO:0000256" key="4">
    <source>
        <dbReference type="ARBA" id="ARBA00022692"/>
    </source>
</evidence>
<evidence type="ECO:0000313" key="8">
    <source>
        <dbReference type="EMBL" id="CAD9813920.1"/>
    </source>
</evidence>